<dbReference type="InterPro" id="IPR051994">
    <property type="entry name" value="WW_domain-binding"/>
</dbReference>
<dbReference type="STRING" id="623744.A0A553RPA3"/>
<evidence type="ECO:0000313" key="2">
    <source>
        <dbReference type="EMBL" id="TRZ04009.1"/>
    </source>
</evidence>
<feature type="compositionally biased region" description="Polar residues" evidence="1">
    <location>
        <begin position="229"/>
        <end position="246"/>
    </location>
</feature>
<sequence>MLILFSCCCVYRHRQAKQRLQQQQRQREINLMAYHGACSYPSSMLDLSFLASLKLPSYEEVAAQPSTPPPPYSSVAYPRNSAHARGSAHPLGSTHPGSSHMMSSQSSDNYTSCSCDSCCPSSPCSSSPSSAQLTDETDTSPASTPSLTEPGPATSALMHCIPELPTKMEGEEELPASLDLNAAQNPKSMSNGRADETLDTSQMSCGAHITNVDSSGTKKITSISTSSSLNHSEGIQNSNASSTDDSVKTINTFQMISGTNIDSDANLMSENTTNTSASTSRSQPESQREEPEAQPPQRNPLFSPGIETDRRDSAVSDLDVDQTHFQHRRLTGDSGIEVCRCHVQREEEEDYDEDECLKMEANLGTEDALHDSPDCSARISQFPMDGGEKGVRSGSPVAPPTDTIIIAMEND</sequence>
<protein>
    <submittedName>
        <fullName evidence="2">Uncharacterized protein</fullName>
    </submittedName>
</protein>
<organism evidence="2 3">
    <name type="scientific">Danionella cerebrum</name>
    <dbReference type="NCBI Taxonomy" id="2873325"/>
    <lineage>
        <taxon>Eukaryota</taxon>
        <taxon>Metazoa</taxon>
        <taxon>Chordata</taxon>
        <taxon>Craniata</taxon>
        <taxon>Vertebrata</taxon>
        <taxon>Euteleostomi</taxon>
        <taxon>Actinopterygii</taxon>
        <taxon>Neopterygii</taxon>
        <taxon>Teleostei</taxon>
        <taxon>Ostariophysi</taxon>
        <taxon>Cypriniformes</taxon>
        <taxon>Danionidae</taxon>
        <taxon>Danioninae</taxon>
        <taxon>Danionella</taxon>
    </lineage>
</organism>
<dbReference type="PANTHER" id="PTHR16209:SF5">
    <property type="entry name" value="WW DOMAIN-BINDING PROTEIN 1"/>
    <property type="match status" value="1"/>
</dbReference>
<accession>A0A553RPA3</accession>
<feature type="compositionally biased region" description="Low complexity" evidence="1">
    <location>
        <begin position="218"/>
        <end position="228"/>
    </location>
</feature>
<evidence type="ECO:0000256" key="1">
    <source>
        <dbReference type="SAM" id="MobiDB-lite"/>
    </source>
</evidence>
<feature type="region of interest" description="Disordered" evidence="1">
    <location>
        <begin position="218"/>
        <end position="246"/>
    </location>
</feature>
<dbReference type="PANTHER" id="PTHR16209">
    <property type="entry name" value="VESICULAR, OVEREXPRESSED IN CANCER, PROSURVIVAL PROTEIN 1"/>
    <property type="match status" value="1"/>
</dbReference>
<comment type="caution">
    <text evidence="2">The sequence shown here is derived from an EMBL/GenBank/DDBJ whole genome shotgun (WGS) entry which is preliminary data.</text>
</comment>
<dbReference type="EMBL" id="SRMA01001876">
    <property type="protein sequence ID" value="TRZ04009.1"/>
    <property type="molecule type" value="Genomic_DNA"/>
</dbReference>
<evidence type="ECO:0000313" key="3">
    <source>
        <dbReference type="Proteomes" id="UP000316079"/>
    </source>
</evidence>
<name>A0A553RPA3_9TELE</name>
<dbReference type="AlphaFoldDB" id="A0A553RPA3"/>
<dbReference type="Pfam" id="PF11669">
    <property type="entry name" value="WBP-1"/>
    <property type="match status" value="1"/>
</dbReference>
<feature type="region of interest" description="Disordered" evidence="1">
    <location>
        <begin position="61"/>
        <end position="106"/>
    </location>
</feature>
<dbReference type="OrthoDB" id="9907279at2759"/>
<reference evidence="2 3" key="1">
    <citation type="journal article" date="2019" name="Sci. Data">
        <title>Hybrid genome assembly and annotation of Danionella translucida.</title>
        <authorList>
            <person name="Kadobianskyi M."/>
            <person name="Schulze L."/>
            <person name="Schuelke M."/>
            <person name="Judkewitz B."/>
        </authorList>
    </citation>
    <scope>NUCLEOTIDE SEQUENCE [LARGE SCALE GENOMIC DNA]</scope>
    <source>
        <strain evidence="2 3">Bolton</strain>
    </source>
</reference>
<dbReference type="Proteomes" id="UP000316079">
    <property type="component" value="Unassembled WGS sequence"/>
</dbReference>
<feature type="region of interest" description="Disordered" evidence="1">
    <location>
        <begin position="126"/>
        <end position="155"/>
    </location>
</feature>
<keyword evidence="3" id="KW-1185">Reference proteome</keyword>
<feature type="region of interest" description="Disordered" evidence="1">
    <location>
        <begin position="261"/>
        <end position="314"/>
    </location>
</feature>
<feature type="compositionally biased region" description="Low complexity" evidence="1">
    <location>
        <begin position="269"/>
        <end position="282"/>
    </location>
</feature>
<gene>
    <name evidence="2" type="ORF">DNTS_031178</name>
</gene>
<proteinExistence type="predicted"/>
<feature type="region of interest" description="Disordered" evidence="1">
    <location>
        <begin position="367"/>
        <end position="402"/>
    </location>
</feature>
<feature type="compositionally biased region" description="Polar residues" evidence="1">
    <location>
        <begin position="131"/>
        <end position="147"/>
    </location>
</feature>
<dbReference type="InterPro" id="IPR021684">
    <property type="entry name" value="WBP1-like"/>
</dbReference>